<protein>
    <recommendedName>
        <fullName evidence="4">ABC transporter permease</fullName>
    </recommendedName>
</protein>
<feature type="transmembrane region" description="Helical" evidence="1">
    <location>
        <begin position="152"/>
        <end position="175"/>
    </location>
</feature>
<evidence type="ECO:0000313" key="3">
    <source>
        <dbReference type="Proteomes" id="UP001501791"/>
    </source>
</evidence>
<sequence>MTTAAETFSPQPTGHSRSRTLGVVKLQFMNTQTFVWVPVLVLGGAWLATLLIYWIISASGVEGPMFSGGSQAPLWYFAVVGAQAMNLTYYFSQAMSLTRGEFYLGSLAAAAISALGISTVFVLLGLLERATDGYGINGYFAYLPWIWAEGPFAAGLTYFVLTMLTFILGFWFAIVNKRFGPLILTTVLISIALLLLGGAALVSLNSAWSDVWMWFVETQSLGLTLWALGVCAVLSIGSYLTLRRLTS</sequence>
<evidence type="ECO:0000313" key="2">
    <source>
        <dbReference type="EMBL" id="GAA1535308.1"/>
    </source>
</evidence>
<keyword evidence="1" id="KW-1133">Transmembrane helix</keyword>
<name>A0ABN2B9J8_9MICO</name>
<feature type="transmembrane region" description="Helical" evidence="1">
    <location>
        <begin position="103"/>
        <end position="127"/>
    </location>
</feature>
<accession>A0ABN2B9J8</accession>
<keyword evidence="3" id="KW-1185">Reference proteome</keyword>
<reference evidence="2 3" key="1">
    <citation type="journal article" date="2019" name="Int. J. Syst. Evol. Microbiol.">
        <title>The Global Catalogue of Microorganisms (GCM) 10K type strain sequencing project: providing services to taxonomists for standard genome sequencing and annotation.</title>
        <authorList>
            <consortium name="The Broad Institute Genomics Platform"/>
            <consortium name="The Broad Institute Genome Sequencing Center for Infectious Disease"/>
            <person name="Wu L."/>
            <person name="Ma J."/>
        </authorList>
    </citation>
    <scope>NUCLEOTIDE SEQUENCE [LARGE SCALE GENOMIC DNA]</scope>
    <source>
        <strain evidence="2 3">JCM 13319</strain>
    </source>
</reference>
<feature type="transmembrane region" description="Helical" evidence="1">
    <location>
        <begin position="182"/>
        <end position="203"/>
    </location>
</feature>
<feature type="transmembrane region" description="Helical" evidence="1">
    <location>
        <begin position="74"/>
        <end position="91"/>
    </location>
</feature>
<comment type="caution">
    <text evidence="2">The sequence shown here is derived from an EMBL/GenBank/DDBJ whole genome shotgun (WGS) entry which is preliminary data.</text>
</comment>
<dbReference type="Proteomes" id="UP001501791">
    <property type="component" value="Unassembled WGS sequence"/>
</dbReference>
<dbReference type="RefSeq" id="WP_346035370.1">
    <property type="nucleotide sequence ID" value="NZ_BAAALY010000004.1"/>
</dbReference>
<organism evidence="2 3">
    <name type="scientific">Brevibacterium picturae</name>
    <dbReference type="NCBI Taxonomy" id="260553"/>
    <lineage>
        <taxon>Bacteria</taxon>
        <taxon>Bacillati</taxon>
        <taxon>Actinomycetota</taxon>
        <taxon>Actinomycetes</taxon>
        <taxon>Micrococcales</taxon>
        <taxon>Brevibacteriaceae</taxon>
        <taxon>Brevibacterium</taxon>
    </lineage>
</organism>
<feature type="transmembrane region" description="Helical" evidence="1">
    <location>
        <begin position="34"/>
        <end position="54"/>
    </location>
</feature>
<keyword evidence="1" id="KW-0812">Transmembrane</keyword>
<dbReference type="EMBL" id="BAAALY010000004">
    <property type="protein sequence ID" value="GAA1535308.1"/>
    <property type="molecule type" value="Genomic_DNA"/>
</dbReference>
<proteinExistence type="predicted"/>
<feature type="transmembrane region" description="Helical" evidence="1">
    <location>
        <begin position="223"/>
        <end position="242"/>
    </location>
</feature>
<evidence type="ECO:0000256" key="1">
    <source>
        <dbReference type="SAM" id="Phobius"/>
    </source>
</evidence>
<keyword evidence="1" id="KW-0472">Membrane</keyword>
<evidence type="ECO:0008006" key="4">
    <source>
        <dbReference type="Google" id="ProtNLM"/>
    </source>
</evidence>
<gene>
    <name evidence="2" type="ORF">GCM10009691_08300</name>
</gene>